<protein>
    <recommendedName>
        <fullName evidence="2">Tc1-like transposase DDE domain-containing protein</fullName>
    </recommendedName>
</protein>
<feature type="compositionally biased region" description="Low complexity" evidence="1">
    <location>
        <begin position="80"/>
        <end position="98"/>
    </location>
</feature>
<reference evidence="3 4" key="1">
    <citation type="submission" date="2024-04" db="EMBL/GenBank/DDBJ databases">
        <title>Tritrichomonas musculus Genome.</title>
        <authorList>
            <person name="Alves-Ferreira E."/>
            <person name="Grigg M."/>
            <person name="Lorenzi H."/>
            <person name="Galac M."/>
        </authorList>
    </citation>
    <scope>NUCLEOTIDE SEQUENCE [LARGE SCALE GENOMIC DNA]</scope>
    <source>
        <strain evidence="3 4">EAF2021</strain>
    </source>
</reference>
<gene>
    <name evidence="3" type="ORF">M9Y10_032533</name>
</gene>
<evidence type="ECO:0000259" key="2">
    <source>
        <dbReference type="Pfam" id="PF13358"/>
    </source>
</evidence>
<organism evidence="3 4">
    <name type="scientific">Tritrichomonas musculus</name>
    <dbReference type="NCBI Taxonomy" id="1915356"/>
    <lineage>
        <taxon>Eukaryota</taxon>
        <taxon>Metamonada</taxon>
        <taxon>Parabasalia</taxon>
        <taxon>Tritrichomonadida</taxon>
        <taxon>Tritrichomonadidae</taxon>
        <taxon>Tritrichomonas</taxon>
    </lineage>
</organism>
<evidence type="ECO:0000313" key="3">
    <source>
        <dbReference type="EMBL" id="KAK8839066.1"/>
    </source>
</evidence>
<evidence type="ECO:0000256" key="1">
    <source>
        <dbReference type="SAM" id="MobiDB-lite"/>
    </source>
</evidence>
<dbReference type="EMBL" id="JAPFFF010000053">
    <property type="protein sequence ID" value="KAK8839066.1"/>
    <property type="molecule type" value="Genomic_DNA"/>
</dbReference>
<feature type="region of interest" description="Disordered" evidence="1">
    <location>
        <begin position="80"/>
        <end position="119"/>
    </location>
</feature>
<accession>A0ABR2GYU9</accession>
<feature type="domain" description="Tc1-like transposase DDE" evidence="2">
    <location>
        <begin position="293"/>
        <end position="423"/>
    </location>
</feature>
<dbReference type="Proteomes" id="UP001470230">
    <property type="component" value="Unassembled WGS sequence"/>
</dbReference>
<dbReference type="Gene3D" id="3.30.420.10">
    <property type="entry name" value="Ribonuclease H-like superfamily/Ribonuclease H"/>
    <property type="match status" value="1"/>
</dbReference>
<comment type="caution">
    <text evidence="3">The sequence shown here is derived from an EMBL/GenBank/DDBJ whole genome shotgun (WGS) entry which is preliminary data.</text>
</comment>
<dbReference type="InterPro" id="IPR036397">
    <property type="entry name" value="RNaseH_sf"/>
</dbReference>
<dbReference type="InterPro" id="IPR038717">
    <property type="entry name" value="Tc1-like_DDE_dom"/>
</dbReference>
<keyword evidence="4" id="KW-1185">Reference proteome</keyword>
<dbReference type="Pfam" id="PF13358">
    <property type="entry name" value="DDE_3"/>
    <property type="match status" value="1"/>
</dbReference>
<proteinExistence type="predicted"/>
<sequence>MVTIFFAVPSKFIIFFRFSFKAWYSSTSTLSSSNSFAFFLSLNDLNLFESIELEIYKNQNVLQKLSRIFKDIYTNPNINANINDDSNVSDDSNNEISSQNSSKIQSEKENDNAESSSSELAFSPLFKSSEMDDSNNFDEIYSDSPLIYYENRNSAPRPSLNLFSAENEQENLVSHQSVPVSPDLLLNESLRNFNSEPQLDLIYQSQMTNSLVNEVLGSNIIFSSYSNLERKLVNVEELNTNLFGTMVININGVPSYNRARNDKAKYTQYRTLFKYAGAVLKTIIKDDNILLGFVDEAAVTSIIGRKYGKVFAGITPVINCPLKKIKMSILSIVFLGFGILYKIVNKAVDWKEYSQFLSEVIEFARKYICNNQTEILIIEDNCPMHAAKCVEEQIQKLCISLIPIVPYSPSLNGVVEGYFGFVKLKNILTAGSKGEVTQRIEIEKNWKAITNIKFTLEIAQKLYKEWISRMDQCEKGFPFVQGHIKTRSDINISKLTQILVNRLSQN</sequence>
<evidence type="ECO:0000313" key="4">
    <source>
        <dbReference type="Proteomes" id="UP001470230"/>
    </source>
</evidence>
<name>A0ABR2GYU9_9EUKA</name>